<protein>
    <submittedName>
        <fullName evidence="1">Uncharacterized protein</fullName>
    </submittedName>
</protein>
<evidence type="ECO:0000313" key="1">
    <source>
        <dbReference type="EMBL" id="OVA06123.1"/>
    </source>
</evidence>
<proteinExistence type="predicted"/>
<dbReference type="EMBL" id="MVGT01002944">
    <property type="protein sequence ID" value="OVA06123.1"/>
    <property type="molecule type" value="Genomic_DNA"/>
</dbReference>
<accession>A0A200Q6M4</accession>
<gene>
    <name evidence="1" type="ORF">BVC80_1639g6</name>
</gene>
<keyword evidence="2" id="KW-1185">Reference proteome</keyword>
<sequence>MFLGLELQAVQEFYRLKVARTGRRSNLNNLFTKTASGFLTTTDIVILKDSSVVVATKSDLHGYNDDNSRECGSVGNEKSAVMSLVYNAQSIS</sequence>
<reference evidence="1 2" key="1">
    <citation type="journal article" date="2017" name="Mol. Plant">
        <title>The Genome of Medicinal Plant Macleaya cordata Provides New Insights into Benzylisoquinoline Alkaloids Metabolism.</title>
        <authorList>
            <person name="Liu X."/>
            <person name="Liu Y."/>
            <person name="Huang P."/>
            <person name="Ma Y."/>
            <person name="Qing Z."/>
            <person name="Tang Q."/>
            <person name="Cao H."/>
            <person name="Cheng P."/>
            <person name="Zheng Y."/>
            <person name="Yuan Z."/>
            <person name="Zhou Y."/>
            <person name="Liu J."/>
            <person name="Tang Z."/>
            <person name="Zhuo Y."/>
            <person name="Zhang Y."/>
            <person name="Yu L."/>
            <person name="Huang J."/>
            <person name="Yang P."/>
            <person name="Peng Q."/>
            <person name="Zhang J."/>
            <person name="Jiang W."/>
            <person name="Zhang Z."/>
            <person name="Lin K."/>
            <person name="Ro D.K."/>
            <person name="Chen X."/>
            <person name="Xiong X."/>
            <person name="Shang Y."/>
            <person name="Huang S."/>
            <person name="Zeng J."/>
        </authorList>
    </citation>
    <scope>NUCLEOTIDE SEQUENCE [LARGE SCALE GENOMIC DNA]</scope>
    <source>
        <strain evidence="2">cv. BLH2017</strain>
        <tissue evidence="1">Root</tissue>
    </source>
</reference>
<comment type="caution">
    <text evidence="1">The sequence shown here is derived from an EMBL/GenBank/DDBJ whole genome shotgun (WGS) entry which is preliminary data.</text>
</comment>
<evidence type="ECO:0000313" key="2">
    <source>
        <dbReference type="Proteomes" id="UP000195402"/>
    </source>
</evidence>
<organism evidence="1 2">
    <name type="scientific">Macleaya cordata</name>
    <name type="common">Five-seeded plume-poppy</name>
    <name type="synonym">Bocconia cordata</name>
    <dbReference type="NCBI Taxonomy" id="56857"/>
    <lineage>
        <taxon>Eukaryota</taxon>
        <taxon>Viridiplantae</taxon>
        <taxon>Streptophyta</taxon>
        <taxon>Embryophyta</taxon>
        <taxon>Tracheophyta</taxon>
        <taxon>Spermatophyta</taxon>
        <taxon>Magnoliopsida</taxon>
        <taxon>Ranunculales</taxon>
        <taxon>Papaveraceae</taxon>
        <taxon>Papaveroideae</taxon>
        <taxon>Macleaya</taxon>
    </lineage>
</organism>
<dbReference type="AlphaFoldDB" id="A0A200Q6M4"/>
<dbReference type="InParanoid" id="A0A200Q6M4"/>
<name>A0A200Q6M4_MACCD</name>
<dbReference type="Proteomes" id="UP000195402">
    <property type="component" value="Unassembled WGS sequence"/>
</dbReference>